<keyword evidence="1" id="KW-0119">Carbohydrate metabolism</keyword>
<organism evidence="2 4">
    <name type="scientific">Nelumbo nucifera</name>
    <name type="common">Sacred lotus</name>
    <dbReference type="NCBI Taxonomy" id="4432"/>
    <lineage>
        <taxon>Eukaryota</taxon>
        <taxon>Viridiplantae</taxon>
        <taxon>Streptophyta</taxon>
        <taxon>Embryophyta</taxon>
        <taxon>Tracheophyta</taxon>
        <taxon>Spermatophyta</taxon>
        <taxon>Magnoliopsida</taxon>
        <taxon>Proteales</taxon>
        <taxon>Nelumbonaceae</taxon>
        <taxon>Nelumbo</taxon>
    </lineage>
</organism>
<reference evidence="2 4" key="1">
    <citation type="journal article" date="2020" name="Mol. Biol. Evol.">
        <title>Distinct Expression and Methylation Patterns for Genes with Different Fates following a Single Whole-Genome Duplication in Flowering Plants.</title>
        <authorList>
            <person name="Shi T."/>
            <person name="Rahmani R.S."/>
            <person name="Gugger P.F."/>
            <person name="Wang M."/>
            <person name="Li H."/>
            <person name="Zhang Y."/>
            <person name="Li Z."/>
            <person name="Wang Q."/>
            <person name="Van de Peer Y."/>
            <person name="Marchal K."/>
            <person name="Chen J."/>
        </authorList>
    </citation>
    <scope>NUCLEOTIDE SEQUENCE [LARGE SCALE GENOMIC DNA]</scope>
    <source>
        <tissue evidence="2">Leaf</tissue>
    </source>
</reference>
<dbReference type="InterPro" id="IPR008811">
    <property type="entry name" value="Glycosyl_hydrolases_36"/>
</dbReference>
<dbReference type="AlphaFoldDB" id="A0A822ZJS9"/>
<comment type="caution">
    <text evidence="2">The sequence shown here is derived from an EMBL/GenBank/DDBJ whole genome shotgun (WGS) entry which is preliminary data.</text>
</comment>
<dbReference type="EMBL" id="DUZY01000007">
    <property type="protein sequence ID" value="DAD44983.1"/>
    <property type="molecule type" value="Genomic_DNA"/>
</dbReference>
<keyword evidence="4" id="KW-1185">Reference proteome</keyword>
<name>A0A822ZJS9_NELNU</name>
<dbReference type="PANTHER" id="PTHR31268:SF5">
    <property type="entry name" value="GALACTINOL--SUCROSE GALACTOSYLTRANSFERASE 6-RELATED"/>
    <property type="match status" value="1"/>
</dbReference>
<evidence type="ECO:0000256" key="1">
    <source>
        <dbReference type="ARBA" id="ARBA00023277"/>
    </source>
</evidence>
<evidence type="ECO:0000313" key="3">
    <source>
        <dbReference type="EMBL" id="DAD44987.1"/>
    </source>
</evidence>
<evidence type="ECO:0000313" key="2">
    <source>
        <dbReference type="EMBL" id="DAD44983.1"/>
    </source>
</evidence>
<dbReference type="EMBL" id="DUZY01000007">
    <property type="protein sequence ID" value="DAD44987.1"/>
    <property type="molecule type" value="Genomic_DNA"/>
</dbReference>
<dbReference type="Pfam" id="PF05691">
    <property type="entry name" value="Raffinose_syn"/>
    <property type="match status" value="1"/>
</dbReference>
<accession>A0A822ZJS9</accession>
<protein>
    <submittedName>
        <fullName evidence="2">Uncharacterized protein</fullName>
    </submittedName>
</protein>
<dbReference type="PANTHER" id="PTHR31268">
    <property type="match status" value="1"/>
</dbReference>
<evidence type="ECO:0000313" key="4">
    <source>
        <dbReference type="Proteomes" id="UP000607653"/>
    </source>
</evidence>
<sequence>MVLPDGTTPRAQLLGCSTWDLFSDPTRNGVSLLKIWNMNKFTGVLGVYNCQGAAWSSVERKNMFHQTREVVVGILQSWTRMAICAVFRHRGGELVILPRNSYDVFTVSPIKVLNPGFSFAPLGLIDMFNAGGAIEGLRYENRSLETVGLIHMEVKGCDRFGAFSSAKPRTSKVQNIDTPDTSVEVCVVGLEVMDFTYESGSGLLIFNLDHMPGG</sequence>
<gene>
    <name evidence="2" type="ORF">HUJ06_003213</name>
    <name evidence="3" type="ORF">HUJ06_003217</name>
</gene>
<proteinExistence type="predicted"/>
<dbReference type="Proteomes" id="UP000607653">
    <property type="component" value="Unassembled WGS sequence"/>
</dbReference>